<evidence type="ECO:0000256" key="1">
    <source>
        <dbReference type="ARBA" id="ARBA00022679"/>
    </source>
</evidence>
<evidence type="ECO:0000313" key="9">
    <source>
        <dbReference type="Proteomes" id="UP000769528"/>
    </source>
</evidence>
<feature type="compositionally biased region" description="Basic and acidic residues" evidence="6">
    <location>
        <begin position="843"/>
        <end position="854"/>
    </location>
</feature>
<feature type="region of interest" description="Disordered" evidence="6">
    <location>
        <begin position="743"/>
        <end position="767"/>
    </location>
</feature>
<keyword evidence="1" id="KW-0808">Transferase</keyword>
<dbReference type="Pfam" id="PF00069">
    <property type="entry name" value="Pkinase"/>
    <property type="match status" value="1"/>
</dbReference>
<feature type="region of interest" description="Disordered" evidence="6">
    <location>
        <begin position="372"/>
        <end position="400"/>
    </location>
</feature>
<evidence type="ECO:0000256" key="5">
    <source>
        <dbReference type="PROSITE-ProRule" id="PRU10141"/>
    </source>
</evidence>
<dbReference type="SUPFAM" id="SSF56112">
    <property type="entry name" value="Protein kinase-like (PK-like)"/>
    <property type="match status" value="1"/>
</dbReference>
<dbReference type="PROSITE" id="PS00107">
    <property type="entry name" value="PROTEIN_KINASE_ATP"/>
    <property type="match status" value="1"/>
</dbReference>
<feature type="region of interest" description="Disordered" evidence="6">
    <location>
        <begin position="450"/>
        <end position="525"/>
    </location>
</feature>
<comment type="caution">
    <text evidence="8">The sequence shown here is derived from an EMBL/GenBank/DDBJ whole genome shotgun (WGS) entry which is preliminary data.</text>
</comment>
<dbReference type="PANTHER" id="PTHR48016:SF48">
    <property type="entry name" value="SERINE_THREONINE-PROTEIN KINASE BCK1_SLK1_SSP31"/>
    <property type="match status" value="1"/>
</dbReference>
<feature type="binding site" evidence="5">
    <location>
        <position position="1085"/>
    </location>
    <ligand>
        <name>ATP</name>
        <dbReference type="ChEBI" id="CHEBI:30616"/>
    </ligand>
</feature>
<evidence type="ECO:0000256" key="2">
    <source>
        <dbReference type="ARBA" id="ARBA00022741"/>
    </source>
</evidence>
<dbReference type="OrthoDB" id="266718at2759"/>
<feature type="compositionally biased region" description="Polar residues" evidence="6">
    <location>
        <begin position="508"/>
        <end position="525"/>
    </location>
</feature>
<name>A0A9P8TBK5_9ASCO</name>
<dbReference type="InterPro" id="IPR050538">
    <property type="entry name" value="MAP_kinase_kinase_kinase"/>
</dbReference>
<feature type="region of interest" description="Disordered" evidence="6">
    <location>
        <begin position="818"/>
        <end position="854"/>
    </location>
</feature>
<feature type="region of interest" description="Disordered" evidence="6">
    <location>
        <begin position="984"/>
        <end position="1016"/>
    </location>
</feature>
<feature type="compositionally biased region" description="Acidic residues" evidence="6">
    <location>
        <begin position="890"/>
        <end position="903"/>
    </location>
</feature>
<feature type="compositionally biased region" description="Basic and acidic residues" evidence="6">
    <location>
        <begin position="992"/>
        <end position="1016"/>
    </location>
</feature>
<feature type="region of interest" description="Disordered" evidence="6">
    <location>
        <begin position="151"/>
        <end position="175"/>
    </location>
</feature>
<reference evidence="8" key="2">
    <citation type="submission" date="2021-01" db="EMBL/GenBank/DDBJ databases">
        <authorList>
            <person name="Schikora-Tamarit M.A."/>
        </authorList>
    </citation>
    <scope>NUCLEOTIDE SEQUENCE</scope>
    <source>
        <strain evidence="8">CBS6341</strain>
    </source>
</reference>
<keyword evidence="4 5" id="KW-0067">ATP-binding</keyword>
<dbReference type="GO" id="GO:0004672">
    <property type="term" value="F:protein kinase activity"/>
    <property type="evidence" value="ECO:0007669"/>
    <property type="project" value="InterPro"/>
</dbReference>
<feature type="compositionally biased region" description="Basic and acidic residues" evidence="6">
    <location>
        <begin position="479"/>
        <end position="489"/>
    </location>
</feature>
<reference evidence="8" key="1">
    <citation type="journal article" date="2021" name="Open Biol.">
        <title>Shared evolutionary footprints suggest mitochondrial oxidative damage underlies multiple complex I losses in fungi.</title>
        <authorList>
            <person name="Schikora-Tamarit M.A."/>
            <person name="Marcet-Houben M."/>
            <person name="Nosek J."/>
            <person name="Gabaldon T."/>
        </authorList>
    </citation>
    <scope>NUCLEOTIDE SEQUENCE</scope>
    <source>
        <strain evidence="8">CBS6341</strain>
    </source>
</reference>
<feature type="compositionally biased region" description="Polar residues" evidence="6">
    <location>
        <begin position="204"/>
        <end position="216"/>
    </location>
</feature>
<dbReference type="PROSITE" id="PS50011">
    <property type="entry name" value="PROTEIN_KINASE_DOM"/>
    <property type="match status" value="1"/>
</dbReference>
<evidence type="ECO:0000256" key="3">
    <source>
        <dbReference type="ARBA" id="ARBA00022777"/>
    </source>
</evidence>
<feature type="compositionally biased region" description="Low complexity" evidence="6">
    <location>
        <begin position="316"/>
        <end position="326"/>
    </location>
</feature>
<gene>
    <name evidence="8" type="ORF">WICMUC_004356</name>
</gene>
<feature type="domain" description="Protein kinase" evidence="7">
    <location>
        <begin position="1056"/>
        <end position="1323"/>
    </location>
</feature>
<dbReference type="SMART" id="SM00220">
    <property type="entry name" value="S_TKc"/>
    <property type="match status" value="1"/>
</dbReference>
<dbReference type="Gene3D" id="1.10.510.10">
    <property type="entry name" value="Transferase(Phosphotransferase) domain 1"/>
    <property type="match status" value="1"/>
</dbReference>
<accession>A0A9P8TBK5</accession>
<dbReference type="InterPro" id="IPR017441">
    <property type="entry name" value="Protein_kinase_ATP_BS"/>
</dbReference>
<dbReference type="InterPro" id="IPR000719">
    <property type="entry name" value="Prot_kinase_dom"/>
</dbReference>
<protein>
    <recommendedName>
        <fullName evidence="7">Protein kinase domain-containing protein</fullName>
    </recommendedName>
</protein>
<feature type="compositionally biased region" description="Polar residues" evidence="6">
    <location>
        <begin position="45"/>
        <end position="65"/>
    </location>
</feature>
<organism evidence="8 9">
    <name type="scientific">Wickerhamomyces mucosus</name>
    <dbReference type="NCBI Taxonomy" id="1378264"/>
    <lineage>
        <taxon>Eukaryota</taxon>
        <taxon>Fungi</taxon>
        <taxon>Dikarya</taxon>
        <taxon>Ascomycota</taxon>
        <taxon>Saccharomycotina</taxon>
        <taxon>Saccharomycetes</taxon>
        <taxon>Phaffomycetales</taxon>
        <taxon>Wickerhamomycetaceae</taxon>
        <taxon>Wickerhamomyces</taxon>
    </lineage>
</organism>
<feature type="compositionally biased region" description="Polar residues" evidence="6">
    <location>
        <begin position="305"/>
        <end position="315"/>
    </location>
</feature>
<proteinExistence type="predicted"/>
<feature type="region of interest" description="Disordered" evidence="6">
    <location>
        <begin position="305"/>
        <end position="348"/>
    </location>
</feature>
<dbReference type="InterPro" id="IPR011009">
    <property type="entry name" value="Kinase-like_dom_sf"/>
</dbReference>
<dbReference type="FunFam" id="1.10.510.10:FF:000182">
    <property type="entry name" value="MAP kinase kinase kinase mkh1"/>
    <property type="match status" value="1"/>
</dbReference>
<feature type="region of interest" description="Disordered" evidence="6">
    <location>
        <begin position="39"/>
        <end position="80"/>
    </location>
</feature>
<dbReference type="EMBL" id="JAEUBF010001168">
    <property type="protein sequence ID" value="KAH3672261.1"/>
    <property type="molecule type" value="Genomic_DNA"/>
</dbReference>
<feature type="region of interest" description="Disordered" evidence="6">
    <location>
        <begin position="194"/>
        <end position="216"/>
    </location>
</feature>
<evidence type="ECO:0000256" key="4">
    <source>
        <dbReference type="ARBA" id="ARBA00022840"/>
    </source>
</evidence>
<feature type="region of interest" description="Disordered" evidence="6">
    <location>
        <begin position="941"/>
        <end position="969"/>
    </location>
</feature>
<keyword evidence="3" id="KW-0418">Kinase</keyword>
<dbReference type="GO" id="GO:0005524">
    <property type="term" value="F:ATP binding"/>
    <property type="evidence" value="ECO:0007669"/>
    <property type="project" value="UniProtKB-UniRule"/>
</dbReference>
<dbReference type="GO" id="GO:0000165">
    <property type="term" value="P:MAPK cascade"/>
    <property type="evidence" value="ECO:0007669"/>
    <property type="project" value="UniProtKB-ARBA"/>
</dbReference>
<feature type="compositionally biased region" description="Basic and acidic residues" evidence="6">
    <location>
        <begin position="454"/>
        <end position="467"/>
    </location>
</feature>
<sequence length="1349" mass="150077">MGASERYNTASQKGLGEIPDFLISSFPKIDDLGQKQFSKLDDESSYPQLTNKINKPSKPSCSGTKMQLKESEKDQSQLSEDDVSKFNFDYTKNCSSAVNSVSNFKEHETSFGYTSIRSNSSYFTADSDSFVSQGSSDLPIISLPKTLNRQSPKVQLSIQTSTPDKSNSFNDSSNETEGDFSFFNTSKIYHQGSSPVSARALTPERSSTQKSSPSTRQISITWDVSSPSQWTFERIQIWLEFYQFNGSWINTLKKHDLSGQKFLDLTNYQNLIRYKAELETFNDSTQSRFIHLLRKTLDKQPSITSLNNISTQIPTSDRSSFSSPDSNPEHTAQKRIHGRSSSETGPTREKLIGSISNYVDFDPENPVYELGSSVATGNVPTPSPVSRIREPTTSSKQRPFSTIESASKTLLSSSPISPAVSHGFFRRHNKSSSSESSLFTSLFNSSMSHLPSYQEEKKQMQSRDNSESAKGLLKKFRLKDRNRSKEVGSRESITSPLSSGVIELPEISHSNTGKKTTITENSSKVSINSQSPKISDFIIDRKYQPVSESTNSDKYILVTTDNINFRAVNIGGCKAIEKLKKMLKDELNMSNTSFSLHLTDFGCLEGEALSTSILNSIVDSGFVNISGKIMIKPLDDSLPVPGSSLRTNISDTHSLESKEDKLYPNTPLHYYENLAKPPQMDYLNFKDCETSSGEGTLSIDIESETNEGSWTEPHKSLVRKIPTLTSNPTSFRIIRPPEKGEINFDKRRESPFSKPGFIAQRDAPPPPMKKAALIGPELSRRPDPKLSNLARLETVKESLKVEGTYMASYAPGSTNTLIPEPYKGGGSVSPGSRKGYDFSSENMEERLSDHTEDKRSLFRDSDLKRGRTYTLSKRQPATFKENVISFEGAPELEDDSTSDDSDDGFWAKAPSQDTEISNMPVRPPAEVLYDNLEKFFPNTDLDRPVIDVSSPPASPLNANKNSNYPEPPRLKRVVSSINNLSKPQRMKTIRTVAREASEARKRDSSRGSTKNKDAPLLRRQSTKMWGRKVIEVKADQKQNLSKLRTNKEGEIKDFAWIKGGLIGKGTFGNVFLALNVTAGEMIAVKQVLIPSKSSVSERINDVIDALRSEVDTLKDLEHLNVVQYLGFEKTAREYNLFLEYVAGGSVASCLRLYGRFEEPLIKNLTSQVTSGLAYLHSRGILHRDMKADNLLLDLDGICKISDFGISKKSNDIYANDAGMSMQGTIFWMAPEVVDSKGEGYSAKVDIWSLGCVVLEMFAGRRPWSNLEAIPAMLKIGKSKAAPPIPDDTLPYVSMVGRSFLDNCFVTDARKRPTAQKLYDHDFCVGASEFDFSKTKLSALIKANEKKITV</sequence>
<dbReference type="PANTHER" id="PTHR48016">
    <property type="entry name" value="MAP KINASE KINASE KINASE SSK2-RELATED-RELATED"/>
    <property type="match status" value="1"/>
</dbReference>
<dbReference type="Proteomes" id="UP000769528">
    <property type="component" value="Unassembled WGS sequence"/>
</dbReference>
<feature type="compositionally biased region" description="Polar residues" evidence="6">
    <location>
        <begin position="391"/>
        <end position="400"/>
    </location>
</feature>
<evidence type="ECO:0000313" key="8">
    <source>
        <dbReference type="EMBL" id="KAH3672261.1"/>
    </source>
</evidence>
<keyword evidence="9" id="KW-1185">Reference proteome</keyword>
<feature type="region of interest" description="Disordered" evidence="6">
    <location>
        <begin position="881"/>
        <end position="919"/>
    </location>
</feature>
<dbReference type="InterPro" id="IPR008271">
    <property type="entry name" value="Ser/Thr_kinase_AS"/>
</dbReference>
<evidence type="ECO:0000256" key="6">
    <source>
        <dbReference type="SAM" id="MobiDB-lite"/>
    </source>
</evidence>
<dbReference type="PROSITE" id="PS00108">
    <property type="entry name" value="PROTEIN_KINASE_ST"/>
    <property type="match status" value="1"/>
</dbReference>
<evidence type="ECO:0000259" key="7">
    <source>
        <dbReference type="PROSITE" id="PS50011"/>
    </source>
</evidence>
<keyword evidence="2 5" id="KW-0547">Nucleotide-binding</keyword>